<evidence type="ECO:0000256" key="1">
    <source>
        <dbReference type="SAM" id="MobiDB-lite"/>
    </source>
</evidence>
<keyword evidence="3" id="KW-1185">Reference proteome</keyword>
<dbReference type="VEuPathDB" id="FungiDB:SPRG_04343"/>
<dbReference type="GeneID" id="24126792"/>
<dbReference type="OrthoDB" id="73949at2759"/>
<dbReference type="OMA" id="GNNSQHD"/>
<name>A0A067CV81_SAPPC</name>
<dbReference type="EMBL" id="KK583201">
    <property type="protein sequence ID" value="KDO30441.1"/>
    <property type="molecule type" value="Genomic_DNA"/>
</dbReference>
<proteinExistence type="predicted"/>
<dbReference type="RefSeq" id="XP_012198663.1">
    <property type="nucleotide sequence ID" value="XM_012343273.1"/>
</dbReference>
<accession>A0A067CV81</accession>
<gene>
    <name evidence="2" type="ORF">SPRG_04343</name>
</gene>
<dbReference type="Proteomes" id="UP000030745">
    <property type="component" value="Unassembled WGS sequence"/>
</dbReference>
<evidence type="ECO:0000313" key="2">
    <source>
        <dbReference type="EMBL" id="KDO30441.1"/>
    </source>
</evidence>
<protein>
    <submittedName>
        <fullName evidence="2">Uncharacterized protein</fullName>
    </submittedName>
</protein>
<feature type="region of interest" description="Disordered" evidence="1">
    <location>
        <begin position="1"/>
        <end position="27"/>
    </location>
</feature>
<evidence type="ECO:0000313" key="3">
    <source>
        <dbReference type="Proteomes" id="UP000030745"/>
    </source>
</evidence>
<sequence>MSRLAATRVTESDDDDESVAGHGNNRQHDVVLSREEFDLLQAFHKLIPVPALSSGITRVVCDEELQVGDEAVPAPGPEVDDVPELSASASHVSIVRRLSRSLTPEGVLRQTPTKPLTKEVDLSKFTLRTPQPPCTPKRT</sequence>
<reference evidence="2 3" key="1">
    <citation type="journal article" date="2013" name="PLoS Genet.">
        <title>Distinctive expansion of potential virulence genes in the genome of the oomycete fish pathogen Saprolegnia parasitica.</title>
        <authorList>
            <person name="Jiang R.H."/>
            <person name="de Bruijn I."/>
            <person name="Haas B.J."/>
            <person name="Belmonte R."/>
            <person name="Lobach L."/>
            <person name="Christie J."/>
            <person name="van den Ackerveken G."/>
            <person name="Bottin A."/>
            <person name="Bulone V."/>
            <person name="Diaz-Moreno S.M."/>
            <person name="Dumas B."/>
            <person name="Fan L."/>
            <person name="Gaulin E."/>
            <person name="Govers F."/>
            <person name="Grenville-Briggs L.J."/>
            <person name="Horner N.R."/>
            <person name="Levin J.Z."/>
            <person name="Mammella M."/>
            <person name="Meijer H.J."/>
            <person name="Morris P."/>
            <person name="Nusbaum C."/>
            <person name="Oome S."/>
            <person name="Phillips A.J."/>
            <person name="van Rooyen D."/>
            <person name="Rzeszutek E."/>
            <person name="Saraiva M."/>
            <person name="Secombes C.J."/>
            <person name="Seidl M.F."/>
            <person name="Snel B."/>
            <person name="Stassen J.H."/>
            <person name="Sykes S."/>
            <person name="Tripathy S."/>
            <person name="van den Berg H."/>
            <person name="Vega-Arreguin J.C."/>
            <person name="Wawra S."/>
            <person name="Young S.K."/>
            <person name="Zeng Q."/>
            <person name="Dieguez-Uribeondo J."/>
            <person name="Russ C."/>
            <person name="Tyler B.M."/>
            <person name="van West P."/>
        </authorList>
    </citation>
    <scope>NUCLEOTIDE SEQUENCE [LARGE SCALE GENOMIC DNA]</scope>
    <source>
        <strain evidence="2 3">CBS 223.65</strain>
    </source>
</reference>
<dbReference type="KEGG" id="spar:SPRG_04343"/>
<dbReference type="AlphaFoldDB" id="A0A067CV81"/>
<organism evidence="2 3">
    <name type="scientific">Saprolegnia parasitica (strain CBS 223.65)</name>
    <dbReference type="NCBI Taxonomy" id="695850"/>
    <lineage>
        <taxon>Eukaryota</taxon>
        <taxon>Sar</taxon>
        <taxon>Stramenopiles</taxon>
        <taxon>Oomycota</taxon>
        <taxon>Saprolegniomycetes</taxon>
        <taxon>Saprolegniales</taxon>
        <taxon>Saprolegniaceae</taxon>
        <taxon>Saprolegnia</taxon>
    </lineage>
</organism>